<feature type="transmembrane region" description="Helical" evidence="5">
    <location>
        <begin position="61"/>
        <end position="78"/>
    </location>
</feature>
<evidence type="ECO:0000313" key="7">
    <source>
        <dbReference type="Proteomes" id="UP000783742"/>
    </source>
</evidence>
<keyword evidence="4 5" id="KW-0472">Membrane</keyword>
<name>A0ABS6FI07_9FIRM</name>
<feature type="transmembrane region" description="Helical" evidence="5">
    <location>
        <begin position="90"/>
        <end position="109"/>
    </location>
</feature>
<organism evidence="6 7">
    <name type="scientific">Peptoniphilus ovalis</name>
    <dbReference type="NCBI Taxonomy" id="2841503"/>
    <lineage>
        <taxon>Bacteria</taxon>
        <taxon>Bacillati</taxon>
        <taxon>Bacillota</taxon>
        <taxon>Tissierellia</taxon>
        <taxon>Tissierellales</taxon>
        <taxon>Peptoniphilaceae</taxon>
        <taxon>Peptoniphilus</taxon>
    </lineage>
</organism>
<proteinExistence type="predicted"/>
<evidence type="ECO:0000256" key="1">
    <source>
        <dbReference type="ARBA" id="ARBA00004141"/>
    </source>
</evidence>
<comment type="caution">
    <text evidence="6">The sequence shown here is derived from an EMBL/GenBank/DDBJ whole genome shotgun (WGS) entry which is preliminary data.</text>
</comment>
<reference evidence="6 7" key="1">
    <citation type="submission" date="2021-06" db="EMBL/GenBank/DDBJ databases">
        <authorList>
            <person name="Sun Q."/>
            <person name="Li D."/>
        </authorList>
    </citation>
    <scope>NUCLEOTIDE SEQUENCE [LARGE SCALE GENOMIC DNA]</scope>
    <source>
        <strain evidence="6 7">MSJ-1</strain>
    </source>
</reference>
<dbReference type="Proteomes" id="UP000783742">
    <property type="component" value="Unassembled WGS sequence"/>
</dbReference>
<dbReference type="RefSeq" id="WP_216548707.1">
    <property type="nucleotide sequence ID" value="NZ_JAHLQO010000002.1"/>
</dbReference>
<protein>
    <submittedName>
        <fullName evidence="6">LrgB family protein</fullName>
    </submittedName>
</protein>
<dbReference type="PANTHER" id="PTHR30249">
    <property type="entry name" value="PUTATIVE SEROTONIN TRANSPORTER"/>
    <property type="match status" value="1"/>
</dbReference>
<gene>
    <name evidence="6" type="ORF">KQI68_03320</name>
</gene>
<dbReference type="EMBL" id="JAHLQO010000002">
    <property type="protein sequence ID" value="MBU5668865.1"/>
    <property type="molecule type" value="Genomic_DNA"/>
</dbReference>
<evidence type="ECO:0000256" key="5">
    <source>
        <dbReference type="SAM" id="Phobius"/>
    </source>
</evidence>
<feature type="transmembrane region" description="Helical" evidence="5">
    <location>
        <begin position="202"/>
        <end position="223"/>
    </location>
</feature>
<accession>A0ABS6FI07</accession>
<evidence type="ECO:0000256" key="3">
    <source>
        <dbReference type="ARBA" id="ARBA00022989"/>
    </source>
</evidence>
<feature type="transmembrane region" description="Helical" evidence="5">
    <location>
        <begin position="30"/>
        <end position="49"/>
    </location>
</feature>
<evidence type="ECO:0000256" key="4">
    <source>
        <dbReference type="ARBA" id="ARBA00023136"/>
    </source>
</evidence>
<sequence length="230" mass="24358">MFDNKYFGIILTFATYEIGKFINSKLKTPLANPLLISIALCIAFLKVTGISYEDYKIGGDFIMFFIAPATVAMVVDLFENFGELKKNLVPVLMGTILGSVISILFAIIASKITGLNENLVVSSIPQTITTAIAMPLTEEYGGNSSITAVLVVLRGVSGAVMASIIMKVFKINDPTAAGVAIGTSSHAVGTSEARKLGEIEGAMSGLSIAMAGLVTVLLMPFAMELVNLFF</sequence>
<feature type="transmembrane region" description="Helical" evidence="5">
    <location>
        <begin position="144"/>
        <end position="165"/>
    </location>
</feature>
<evidence type="ECO:0000313" key="6">
    <source>
        <dbReference type="EMBL" id="MBU5668865.1"/>
    </source>
</evidence>
<keyword evidence="3 5" id="KW-1133">Transmembrane helix</keyword>
<comment type="subcellular location">
    <subcellularLocation>
        <location evidence="1">Membrane</location>
        <topology evidence="1">Multi-pass membrane protein</topology>
    </subcellularLocation>
</comment>
<dbReference type="Pfam" id="PF04172">
    <property type="entry name" value="LrgB"/>
    <property type="match status" value="1"/>
</dbReference>
<keyword evidence="7" id="KW-1185">Reference proteome</keyword>
<keyword evidence="2 5" id="KW-0812">Transmembrane</keyword>
<dbReference type="PANTHER" id="PTHR30249:SF0">
    <property type="entry name" value="PLASTIDAL GLYCOLATE_GLYCERATE TRANSLOCATOR 1, CHLOROPLASTIC"/>
    <property type="match status" value="1"/>
</dbReference>
<dbReference type="InterPro" id="IPR007300">
    <property type="entry name" value="CidB/LrgB"/>
</dbReference>
<evidence type="ECO:0000256" key="2">
    <source>
        <dbReference type="ARBA" id="ARBA00022692"/>
    </source>
</evidence>